<dbReference type="Pfam" id="PF07916">
    <property type="entry name" value="TraG_N"/>
    <property type="match status" value="1"/>
</dbReference>
<feature type="domain" description="TraG N-terminal Proteobacteria" evidence="3">
    <location>
        <begin position="8"/>
        <end position="504"/>
    </location>
</feature>
<feature type="transmembrane region" description="Helical" evidence="2">
    <location>
        <begin position="384"/>
        <end position="410"/>
    </location>
</feature>
<evidence type="ECO:0000313" key="5">
    <source>
        <dbReference type="Proteomes" id="UP000019442"/>
    </source>
</evidence>
<feature type="transmembrane region" description="Helical" evidence="2">
    <location>
        <begin position="465"/>
        <end position="483"/>
    </location>
</feature>
<proteinExistence type="predicted"/>
<evidence type="ECO:0000313" key="4">
    <source>
        <dbReference type="EMBL" id="AHK80131.1"/>
    </source>
</evidence>
<keyword evidence="2" id="KW-0472">Membrane</keyword>
<dbReference type="Proteomes" id="UP000019442">
    <property type="component" value="Chromosome"/>
</dbReference>
<reference evidence="4 5" key="1">
    <citation type="journal article" date="2014" name="J Genomics">
        <title>Draft Genome Sequence of the Extremely Halophilic Phototrophic Purple Sulfur Bacterium Halorhodospira halochloris.</title>
        <authorList>
            <person name="Singh K.S."/>
            <person name="Kirksey J."/>
            <person name="Hoff W.D."/>
            <person name="Deole R."/>
        </authorList>
    </citation>
    <scope>NUCLEOTIDE SEQUENCE [LARGE SCALE GENOMIC DNA]</scope>
    <source>
        <strain evidence="4 5">A</strain>
    </source>
</reference>
<feature type="transmembrane region" description="Helical" evidence="2">
    <location>
        <begin position="22"/>
        <end position="45"/>
    </location>
</feature>
<dbReference type="InterPro" id="IPR012931">
    <property type="entry name" value="TraG_N_Proteobacteria"/>
</dbReference>
<feature type="transmembrane region" description="Helical" evidence="2">
    <location>
        <begin position="66"/>
        <end position="83"/>
    </location>
</feature>
<reference evidence="5" key="2">
    <citation type="submission" date="2014-02" db="EMBL/GenBank/DDBJ databases">
        <title>Draft Genome Sequence of extremely halophilic bacteria Halorhodospira halochloris.</title>
        <authorList>
            <person name="Singh K.S."/>
        </authorList>
    </citation>
    <scope>NUCLEOTIDE SEQUENCE [LARGE SCALE GENOMIC DNA]</scope>
    <source>
        <strain evidence="5">A</strain>
    </source>
</reference>
<dbReference type="AlphaFoldDB" id="W8KX86"/>
<dbReference type="EMBL" id="CP007268">
    <property type="protein sequence ID" value="AHK80131.1"/>
    <property type="molecule type" value="Genomic_DNA"/>
</dbReference>
<accession>W8KX86</accession>
<keyword evidence="5" id="KW-1185">Reference proteome</keyword>
<evidence type="ECO:0000259" key="3">
    <source>
        <dbReference type="Pfam" id="PF07916"/>
    </source>
</evidence>
<protein>
    <submittedName>
        <fullName evidence="4">Conjugal transfer protein TraG</fullName>
    </submittedName>
</protein>
<evidence type="ECO:0000256" key="1">
    <source>
        <dbReference type="SAM" id="MobiDB-lite"/>
    </source>
</evidence>
<evidence type="ECO:0000256" key="2">
    <source>
        <dbReference type="SAM" id="Phobius"/>
    </source>
</evidence>
<dbReference type="KEGG" id="hhc:M911_14335"/>
<dbReference type="OrthoDB" id="5645662at2"/>
<feature type="region of interest" description="Disordered" evidence="1">
    <location>
        <begin position="508"/>
        <end position="530"/>
    </location>
</feature>
<name>W8KX86_9GAMM</name>
<feature type="transmembrane region" description="Helical" evidence="2">
    <location>
        <begin position="417"/>
        <end position="437"/>
    </location>
</feature>
<sequence>MGVDSYLELFTTLYGWQLYNNIWGILMATGLVFIPFIVILIRNFVSVNTSMEANAGSAALVRRMEIDIVLALTVVVLAGQPAINLHMNDLSFTPPATLDNPAPTAVDPSSTGTTFGHPDGGFTGAPSSVPVPVWWYGVMALSSGINQAIITGFPATNELREIERAMRSLYIEDANLRHEVNQFYSRCYVPARSKFQRDQPSAAAPILANQGRDDPDWIGSHVYRQLPGYYDSLNAGNPVPGFPVDMSRETDQYWMDTSGSLSHGIPTCQQWWEDASHGLRQRLLEDNSRTQRVVTWVQSRFPGLTVEERQDTLARNILEQAPQSYVDSVASLRERDTGGMDLPGPLSFSVLGMVGSGNELFTQGVSAIGLVSFYTLFMEPTLALILQALPFIQALTLMGIYAMLPLVLLFGMYQPSILLVGAIAIFTVKFWAVLWHITLWVDNNLLQSLYTGTSLLERVGPDLKSILLTTIIAGLYLGLPVIWSAMMGWVGFKAVGAINSATSELSSSSKQAGQQGGNLANRVATKGKGR</sequence>
<organism evidence="4 5">
    <name type="scientific">Ectothiorhodospira haloalkaliphila</name>
    <dbReference type="NCBI Taxonomy" id="421628"/>
    <lineage>
        <taxon>Bacteria</taxon>
        <taxon>Pseudomonadati</taxon>
        <taxon>Pseudomonadota</taxon>
        <taxon>Gammaproteobacteria</taxon>
        <taxon>Chromatiales</taxon>
        <taxon>Ectothiorhodospiraceae</taxon>
        <taxon>Ectothiorhodospira</taxon>
    </lineage>
</organism>
<dbReference type="RefSeq" id="WP_025282658.1">
    <property type="nucleotide sequence ID" value="NZ_CP007268.1"/>
</dbReference>
<gene>
    <name evidence="4" type="ORF">M911_14335</name>
</gene>
<keyword evidence="2" id="KW-1133">Transmembrane helix</keyword>
<keyword evidence="2" id="KW-0812">Transmembrane</keyword>
<dbReference type="HOGENOM" id="CLU_042138_2_0_6"/>